<feature type="region of interest" description="Disordered" evidence="1">
    <location>
        <begin position="53"/>
        <end position="107"/>
    </location>
</feature>
<protein>
    <submittedName>
        <fullName evidence="2">Uncharacterized protein</fullName>
    </submittedName>
</protein>
<proteinExistence type="predicted"/>
<organism evidence="2 3">
    <name type="scientific">Syncephalastrum racemosum</name>
    <name type="common">Filamentous fungus</name>
    <dbReference type="NCBI Taxonomy" id="13706"/>
    <lineage>
        <taxon>Eukaryota</taxon>
        <taxon>Fungi</taxon>
        <taxon>Fungi incertae sedis</taxon>
        <taxon>Mucoromycota</taxon>
        <taxon>Mucoromycotina</taxon>
        <taxon>Mucoromycetes</taxon>
        <taxon>Mucorales</taxon>
        <taxon>Syncephalastraceae</taxon>
        <taxon>Syncephalastrum</taxon>
    </lineage>
</organism>
<name>A0A1X2H513_SYNRA</name>
<gene>
    <name evidence="2" type="ORF">BCR43DRAFT_378421</name>
</gene>
<comment type="caution">
    <text evidence="2">The sequence shown here is derived from an EMBL/GenBank/DDBJ whole genome shotgun (WGS) entry which is preliminary data.</text>
</comment>
<sequence>MSDLDLSSYLSALTTIYSPYVWHQIPHVHCNLFTTNDQIKSTASMISSVWPGHRISKRNKQSNNSVRTVQGVSPPPCLVKPGPGCEGRNPQSRPISNFSSRPLQAQA</sequence>
<dbReference type="AlphaFoldDB" id="A0A1X2H513"/>
<reference evidence="2 3" key="1">
    <citation type="submission" date="2016-07" db="EMBL/GenBank/DDBJ databases">
        <title>Pervasive Adenine N6-methylation of Active Genes in Fungi.</title>
        <authorList>
            <consortium name="DOE Joint Genome Institute"/>
            <person name="Mondo S.J."/>
            <person name="Dannebaum R.O."/>
            <person name="Kuo R.C."/>
            <person name="Labutti K."/>
            <person name="Haridas S."/>
            <person name="Kuo A."/>
            <person name="Salamov A."/>
            <person name="Ahrendt S.R."/>
            <person name="Lipzen A."/>
            <person name="Sullivan W."/>
            <person name="Andreopoulos W.B."/>
            <person name="Clum A."/>
            <person name="Lindquist E."/>
            <person name="Daum C."/>
            <person name="Ramamoorthy G.K."/>
            <person name="Gryganskyi A."/>
            <person name="Culley D."/>
            <person name="Magnuson J.K."/>
            <person name="James T.Y."/>
            <person name="O'Malley M.A."/>
            <person name="Stajich J.E."/>
            <person name="Spatafora J.W."/>
            <person name="Visel A."/>
            <person name="Grigoriev I.V."/>
        </authorList>
    </citation>
    <scope>NUCLEOTIDE SEQUENCE [LARGE SCALE GENOMIC DNA]</scope>
    <source>
        <strain evidence="2 3">NRRL 2496</strain>
    </source>
</reference>
<keyword evidence="3" id="KW-1185">Reference proteome</keyword>
<feature type="compositionally biased region" description="Polar residues" evidence="1">
    <location>
        <begin position="61"/>
        <end position="71"/>
    </location>
</feature>
<evidence type="ECO:0000256" key="1">
    <source>
        <dbReference type="SAM" id="MobiDB-lite"/>
    </source>
</evidence>
<evidence type="ECO:0000313" key="3">
    <source>
        <dbReference type="Proteomes" id="UP000242180"/>
    </source>
</evidence>
<feature type="compositionally biased region" description="Polar residues" evidence="1">
    <location>
        <begin position="89"/>
        <end position="107"/>
    </location>
</feature>
<dbReference type="EMBL" id="MCGN01000009">
    <property type="protein sequence ID" value="ORY93475.1"/>
    <property type="molecule type" value="Genomic_DNA"/>
</dbReference>
<evidence type="ECO:0000313" key="2">
    <source>
        <dbReference type="EMBL" id="ORY93475.1"/>
    </source>
</evidence>
<dbReference type="InParanoid" id="A0A1X2H513"/>
<dbReference type="Proteomes" id="UP000242180">
    <property type="component" value="Unassembled WGS sequence"/>
</dbReference>
<accession>A0A1X2H513</accession>